<dbReference type="KEGG" id="cci:CC1G_13241"/>
<dbReference type="InParanoid" id="A8PI34"/>
<comment type="caution">
    <text evidence="2">The sequence shown here is derived from an EMBL/GenBank/DDBJ whole genome shotgun (WGS) entry which is preliminary data.</text>
</comment>
<keyword evidence="3" id="KW-1185">Reference proteome</keyword>
<evidence type="ECO:0000313" key="2">
    <source>
        <dbReference type="EMBL" id="EAU80309.1"/>
    </source>
</evidence>
<dbReference type="OrthoDB" id="2818403at2759"/>
<reference evidence="2 3" key="1">
    <citation type="journal article" date="2010" name="Proc. Natl. Acad. Sci. U.S.A.">
        <title>Insights into evolution of multicellular fungi from the assembled chromosomes of the mushroom Coprinopsis cinerea (Coprinus cinereus).</title>
        <authorList>
            <person name="Stajich J.E."/>
            <person name="Wilke S.K."/>
            <person name="Ahren D."/>
            <person name="Au C.H."/>
            <person name="Birren B.W."/>
            <person name="Borodovsky M."/>
            <person name="Burns C."/>
            <person name="Canback B."/>
            <person name="Casselton L.A."/>
            <person name="Cheng C.K."/>
            <person name="Deng J."/>
            <person name="Dietrich F.S."/>
            <person name="Fargo D.C."/>
            <person name="Farman M.L."/>
            <person name="Gathman A.C."/>
            <person name="Goldberg J."/>
            <person name="Guigo R."/>
            <person name="Hoegger P.J."/>
            <person name="Hooker J.B."/>
            <person name="Huggins A."/>
            <person name="James T.Y."/>
            <person name="Kamada T."/>
            <person name="Kilaru S."/>
            <person name="Kodira C."/>
            <person name="Kues U."/>
            <person name="Kupfer D."/>
            <person name="Kwan H.S."/>
            <person name="Lomsadze A."/>
            <person name="Li W."/>
            <person name="Lilly W.W."/>
            <person name="Ma L.J."/>
            <person name="Mackey A.J."/>
            <person name="Manning G."/>
            <person name="Martin F."/>
            <person name="Muraguchi H."/>
            <person name="Natvig D.O."/>
            <person name="Palmerini H."/>
            <person name="Ramesh M.A."/>
            <person name="Rehmeyer C.J."/>
            <person name="Roe B.A."/>
            <person name="Shenoy N."/>
            <person name="Stanke M."/>
            <person name="Ter-Hovhannisyan V."/>
            <person name="Tunlid A."/>
            <person name="Velagapudi R."/>
            <person name="Vision T.J."/>
            <person name="Zeng Q."/>
            <person name="Zolan M.E."/>
            <person name="Pukkila P.J."/>
        </authorList>
    </citation>
    <scope>NUCLEOTIDE SEQUENCE [LARGE SCALE GENOMIC DNA]</scope>
    <source>
        <strain evidence="3">Okayama-7 / 130 / ATCC MYA-4618 / FGSC 9003</strain>
    </source>
</reference>
<name>A8PI34_COPC7</name>
<dbReference type="VEuPathDB" id="FungiDB:CC1G_13241"/>
<dbReference type="RefSeq" id="XP_001841509.1">
    <property type="nucleotide sequence ID" value="XM_001841457.1"/>
</dbReference>
<dbReference type="AlphaFoldDB" id="A8PI34"/>
<organism evidence="2 3">
    <name type="scientific">Coprinopsis cinerea (strain Okayama-7 / 130 / ATCC MYA-4618 / FGSC 9003)</name>
    <name type="common">Inky cap fungus</name>
    <name type="synonym">Hormographiella aspergillata</name>
    <dbReference type="NCBI Taxonomy" id="240176"/>
    <lineage>
        <taxon>Eukaryota</taxon>
        <taxon>Fungi</taxon>
        <taxon>Dikarya</taxon>
        <taxon>Basidiomycota</taxon>
        <taxon>Agaricomycotina</taxon>
        <taxon>Agaricomycetes</taxon>
        <taxon>Agaricomycetidae</taxon>
        <taxon>Agaricales</taxon>
        <taxon>Agaricineae</taxon>
        <taxon>Psathyrellaceae</taxon>
        <taxon>Coprinopsis</taxon>
    </lineage>
</organism>
<gene>
    <name evidence="2" type="ORF">CC1G_13241</name>
</gene>
<feature type="signal peptide" evidence="1">
    <location>
        <begin position="1"/>
        <end position="40"/>
    </location>
</feature>
<dbReference type="EMBL" id="AACS02000020">
    <property type="protein sequence ID" value="EAU80309.1"/>
    <property type="molecule type" value="Genomic_DNA"/>
</dbReference>
<feature type="chain" id="PRO_5002726933" evidence="1">
    <location>
        <begin position="41"/>
        <end position="251"/>
    </location>
</feature>
<dbReference type="GeneID" id="6018214"/>
<keyword evidence="1" id="KW-0732">Signal</keyword>
<dbReference type="Proteomes" id="UP000001861">
    <property type="component" value="Unassembled WGS sequence"/>
</dbReference>
<proteinExistence type="predicted"/>
<accession>A8PI34</accession>
<protein>
    <submittedName>
        <fullName evidence="2">Uncharacterized protein</fullName>
    </submittedName>
</protein>
<evidence type="ECO:0000313" key="3">
    <source>
        <dbReference type="Proteomes" id="UP000001861"/>
    </source>
</evidence>
<sequence>MVGHRRQFKPDLSPNTTSLAMFSKLTSLITIVASLPLTLAQVCDCEGAVATLYDGSATCDPSARRASCSMAAPKVVLWHSASMIGIEDLPDGETGWALHTASGISCRKTLVSPSGGCLNLDGRKEVFGASWRFCKDDASMCPGETWRTSVSNDGGEECTHTVSPDVFYLREREGQEARAFDSKVVNVLDKEGAIDWETFMVREEKRDVFRMVVEGHGDGLSVQQVNALRKVAEDDERRGFRASWLPDTSRR</sequence>
<evidence type="ECO:0000256" key="1">
    <source>
        <dbReference type="SAM" id="SignalP"/>
    </source>
</evidence>